<dbReference type="EMBL" id="JRZE01000006">
    <property type="protein sequence ID" value="KHF43176.1"/>
    <property type="molecule type" value="Genomic_DNA"/>
</dbReference>
<gene>
    <name evidence="13" type="ORF">MINT15_33780</name>
</gene>
<dbReference type="EC" id="2.1.1.77" evidence="3"/>
<dbReference type="OrthoDB" id="5143400at2"/>
<evidence type="ECO:0000256" key="10">
    <source>
        <dbReference type="ARBA" id="ARBA00031323"/>
    </source>
</evidence>
<comment type="subcellular location">
    <subcellularLocation>
        <location evidence="1">Cytoplasm</location>
    </subcellularLocation>
</comment>
<protein>
    <recommendedName>
        <fullName evidence="4">Protein-L-isoaspartate O-methyltransferase</fullName>
        <ecNumber evidence="3">2.1.1.77</ecNumber>
    </recommendedName>
    <alternativeName>
        <fullName evidence="11">L-isoaspartyl protein carboxyl methyltransferase</fullName>
    </alternativeName>
    <alternativeName>
        <fullName evidence="9">Protein L-isoaspartyl methyltransferase</fullName>
    </alternativeName>
    <alternativeName>
        <fullName evidence="10">Protein-beta-aspartate methyltransferase</fullName>
    </alternativeName>
</protein>
<reference evidence="13 14" key="1">
    <citation type="submission" date="2014-10" db="EMBL/GenBank/DDBJ databases">
        <title>Genome sequence of Micropolyspora internatus JCM3315.</title>
        <authorList>
            <person name="Shin S.-K."/>
            <person name="Yi H."/>
        </authorList>
    </citation>
    <scope>NUCLEOTIDE SEQUENCE [LARGE SCALE GENOMIC DNA]</scope>
    <source>
        <strain evidence="13 14">JCM 3315</strain>
    </source>
</reference>
<dbReference type="PANTHER" id="PTHR11579:SF0">
    <property type="entry name" value="PROTEIN-L-ISOASPARTATE(D-ASPARTATE) O-METHYLTRANSFERASE"/>
    <property type="match status" value="1"/>
</dbReference>
<name>A0A837DBJ2_9PSEU</name>
<accession>A0A837DBJ2</accession>
<evidence type="ECO:0000259" key="12">
    <source>
        <dbReference type="PROSITE" id="PS51054"/>
    </source>
</evidence>
<dbReference type="InterPro" id="IPR029063">
    <property type="entry name" value="SAM-dependent_MTases_sf"/>
</dbReference>
<dbReference type="InterPro" id="IPR003650">
    <property type="entry name" value="Orange_dom"/>
</dbReference>
<evidence type="ECO:0000256" key="7">
    <source>
        <dbReference type="ARBA" id="ARBA00022679"/>
    </source>
</evidence>
<evidence type="ECO:0000256" key="8">
    <source>
        <dbReference type="ARBA" id="ARBA00022691"/>
    </source>
</evidence>
<evidence type="ECO:0000256" key="9">
    <source>
        <dbReference type="ARBA" id="ARBA00030757"/>
    </source>
</evidence>
<evidence type="ECO:0000256" key="1">
    <source>
        <dbReference type="ARBA" id="ARBA00004496"/>
    </source>
</evidence>
<dbReference type="SUPFAM" id="SSF53335">
    <property type="entry name" value="S-adenosyl-L-methionine-dependent methyltransferases"/>
    <property type="match status" value="1"/>
</dbReference>
<dbReference type="Gene3D" id="3.40.50.150">
    <property type="entry name" value="Vaccinia Virus protein VP39"/>
    <property type="match status" value="1"/>
</dbReference>
<dbReference type="Proteomes" id="UP000030848">
    <property type="component" value="Unassembled WGS sequence"/>
</dbReference>
<evidence type="ECO:0000256" key="4">
    <source>
        <dbReference type="ARBA" id="ARBA00013346"/>
    </source>
</evidence>
<organism evidence="13 14">
    <name type="scientific">Saccharomonospora viridis</name>
    <dbReference type="NCBI Taxonomy" id="1852"/>
    <lineage>
        <taxon>Bacteria</taxon>
        <taxon>Bacillati</taxon>
        <taxon>Actinomycetota</taxon>
        <taxon>Actinomycetes</taxon>
        <taxon>Pseudonocardiales</taxon>
        <taxon>Pseudonocardiaceae</taxon>
        <taxon>Saccharomonospora</taxon>
    </lineage>
</organism>
<evidence type="ECO:0000256" key="3">
    <source>
        <dbReference type="ARBA" id="ARBA00011890"/>
    </source>
</evidence>
<sequence>MTTTSADSAQLRARLVDHLVEDGFLHEPRWREAFLAIPREEFVDRFAVHDPTAGRCTHHDLTMDRAGALAAVYSDVALVTQLDSGGTATSSSTTPSLMALMLERLDVYPGHRVLEIGTGTGYNAALLCHVLGDHAVTSVDIDPCLVERARTRLAGLGYRPRLVVGDGALGVPATTHYDRIIATCGLPRVPEAWLTQVRPSGIILVNLGFTLARLTVTTDHSACGRFTDYAAFMFRRADLSEIAPTVQDIIAAADRDGTTHQAPLPPFLEERSLQCLHAIVYPHVRRVIVHSDDGDLYSLSNPATGAWARACPEPGGQATVVHGGPGDLWRNLLDLAAWWDDLGRPEPTRFGLTVSSGGVHTLWLDQPDRTVMSLPTF</sequence>
<dbReference type="GO" id="GO:0003677">
    <property type="term" value="F:DNA binding"/>
    <property type="evidence" value="ECO:0007669"/>
    <property type="project" value="InterPro"/>
</dbReference>
<dbReference type="InterPro" id="IPR000682">
    <property type="entry name" value="PCMT"/>
</dbReference>
<dbReference type="GO" id="GO:0032259">
    <property type="term" value="P:methylation"/>
    <property type="evidence" value="ECO:0007669"/>
    <property type="project" value="UniProtKB-KW"/>
</dbReference>
<keyword evidence="8" id="KW-0949">S-adenosyl-L-methionine</keyword>
<keyword evidence="6 13" id="KW-0489">Methyltransferase</keyword>
<comment type="caution">
    <text evidence="13">The sequence shown here is derived from an EMBL/GenBank/DDBJ whole genome shotgun (WGS) entry which is preliminary data.</text>
</comment>
<dbReference type="GO" id="GO:0006355">
    <property type="term" value="P:regulation of DNA-templated transcription"/>
    <property type="evidence" value="ECO:0007669"/>
    <property type="project" value="InterPro"/>
</dbReference>
<evidence type="ECO:0000256" key="6">
    <source>
        <dbReference type="ARBA" id="ARBA00022603"/>
    </source>
</evidence>
<evidence type="ECO:0000313" key="13">
    <source>
        <dbReference type="EMBL" id="KHF43176.1"/>
    </source>
</evidence>
<comment type="similarity">
    <text evidence="2">Belongs to the methyltransferase superfamily. L-isoaspartyl/D-aspartyl protein methyltransferase family.</text>
</comment>
<dbReference type="CDD" id="cd02440">
    <property type="entry name" value="AdoMet_MTases"/>
    <property type="match status" value="1"/>
</dbReference>
<dbReference type="PANTHER" id="PTHR11579">
    <property type="entry name" value="PROTEIN-L-ISOASPARTATE O-METHYLTRANSFERASE"/>
    <property type="match status" value="1"/>
</dbReference>
<dbReference type="Pfam" id="PF01135">
    <property type="entry name" value="PCMT"/>
    <property type="match status" value="1"/>
</dbReference>
<evidence type="ECO:0000256" key="5">
    <source>
        <dbReference type="ARBA" id="ARBA00022490"/>
    </source>
</evidence>
<evidence type="ECO:0000313" key="14">
    <source>
        <dbReference type="Proteomes" id="UP000030848"/>
    </source>
</evidence>
<evidence type="ECO:0000256" key="2">
    <source>
        <dbReference type="ARBA" id="ARBA00005369"/>
    </source>
</evidence>
<keyword evidence="5" id="KW-0963">Cytoplasm</keyword>
<dbReference type="GO" id="GO:0004719">
    <property type="term" value="F:protein-L-isoaspartate (D-aspartate) O-methyltransferase activity"/>
    <property type="evidence" value="ECO:0007669"/>
    <property type="project" value="UniProtKB-EC"/>
</dbReference>
<dbReference type="PROSITE" id="PS51054">
    <property type="entry name" value="ORANGE"/>
    <property type="match status" value="1"/>
</dbReference>
<proteinExistence type="inferred from homology"/>
<evidence type="ECO:0000256" key="11">
    <source>
        <dbReference type="ARBA" id="ARBA00031350"/>
    </source>
</evidence>
<dbReference type="AlphaFoldDB" id="A0A837DBJ2"/>
<keyword evidence="7 13" id="KW-0808">Transferase</keyword>
<dbReference type="GO" id="GO:0005737">
    <property type="term" value="C:cytoplasm"/>
    <property type="evidence" value="ECO:0007669"/>
    <property type="project" value="UniProtKB-SubCell"/>
</dbReference>
<dbReference type="RefSeq" id="WP_037312216.1">
    <property type="nucleotide sequence ID" value="NZ_FOWS01000001.1"/>
</dbReference>
<feature type="domain" description="Orange" evidence="12">
    <location>
        <begin position="1"/>
        <end position="19"/>
    </location>
</feature>